<comment type="subcellular location">
    <subcellularLocation>
        <location evidence="8">Endomembrane system</location>
        <topology evidence="8">Peripheral membrane protein</topology>
        <orientation evidence="8">Cytoplasmic side</orientation>
    </subcellularLocation>
    <subcellularLocation>
        <location evidence="9">Vacuole membrane</location>
        <topology evidence="9">Peripheral membrane protein</topology>
        <orientation evidence="9">Cytoplasmic side</orientation>
    </subcellularLocation>
</comment>
<dbReference type="GO" id="GO:0006904">
    <property type="term" value="P:vesicle docking involved in exocytosis"/>
    <property type="evidence" value="ECO:0007669"/>
    <property type="project" value="TreeGrafter"/>
</dbReference>
<evidence type="ECO:0000259" key="13">
    <source>
        <dbReference type="PROSITE" id="PS50089"/>
    </source>
</evidence>
<dbReference type="InterPro" id="IPR057308">
    <property type="entry name" value="CHCR_PEP5_VPS11"/>
</dbReference>
<comment type="caution">
    <text evidence="14">The sequence shown here is derived from an EMBL/GenBank/DDBJ whole genome shotgun (WGS) entry which is preliminary data.</text>
</comment>
<dbReference type="Pfam" id="PF23356">
    <property type="entry name" value="TPR_PEP5_VPS11"/>
    <property type="match status" value="2"/>
</dbReference>
<dbReference type="GO" id="GO:0000329">
    <property type="term" value="C:fungal-type vacuole membrane"/>
    <property type="evidence" value="ECO:0007669"/>
    <property type="project" value="UniProtKB-UniRule"/>
</dbReference>
<dbReference type="SUPFAM" id="SSF50978">
    <property type="entry name" value="WD40 repeat-like"/>
    <property type="match status" value="1"/>
</dbReference>
<keyword evidence="5" id="KW-0862">Zinc</keyword>
<evidence type="ECO:0000256" key="11">
    <source>
        <dbReference type="PROSITE-ProRule" id="PRU01006"/>
    </source>
</evidence>
<feature type="repeat" description="CHCR" evidence="11">
    <location>
        <begin position="351"/>
        <end position="499"/>
    </location>
</feature>
<comment type="catalytic activity">
    <reaction evidence="9">
        <text>S-ubiquitinyl-[E2 ubiquitin-conjugating enzyme]-L-cysteine + [acceptor protein]-L-lysine = [E2 ubiquitin-conjugating enzyme]-L-cysteine + N(6)-ubiquitinyl-[acceptor protein]-L-lysine.</text>
        <dbReference type="EC" id="2.3.2.27"/>
    </reaction>
</comment>
<dbReference type="PANTHER" id="PTHR23323">
    <property type="entry name" value="VACUOLAR PROTEIN SORTING-ASSOCIATED PROTEIN"/>
    <property type="match status" value="1"/>
</dbReference>
<dbReference type="InterPro" id="IPR001841">
    <property type="entry name" value="Znf_RING"/>
</dbReference>
<evidence type="ECO:0000313" key="14">
    <source>
        <dbReference type="EMBL" id="CAG8482187.1"/>
    </source>
</evidence>
<dbReference type="GO" id="GO:0030897">
    <property type="term" value="C:HOPS complex"/>
    <property type="evidence" value="ECO:0007669"/>
    <property type="project" value="UniProtKB-UniRule"/>
</dbReference>
<dbReference type="Pfam" id="PF17122">
    <property type="entry name" value="zf-C3H2C3"/>
    <property type="match status" value="1"/>
</dbReference>
<dbReference type="PROSITE" id="PS50089">
    <property type="entry name" value="ZF_RING_2"/>
    <property type="match status" value="1"/>
</dbReference>
<dbReference type="InterPro" id="IPR016528">
    <property type="entry name" value="VPS11"/>
</dbReference>
<dbReference type="Pfam" id="PF12451">
    <property type="entry name" value="VPS11_C"/>
    <property type="match status" value="1"/>
</dbReference>
<sequence>MVDRSYNVQSFIAYDGGRVTHMKQMKQKNILVTIGEDDPMSSSPIIKIWELDKQDRSKNSPTCRRTIKVETKSKPYPVSTFAVLENMSQIAVGLANGNVVLIRGDIQRERSTKQRIVYEGEEPVTGLGFREQNKSVILFIVTTTKVLMYTTGGKNPLTVIDEQGCALGCAIMNDITHEMIIARDEAIYFYGPEGRGPCYFYEGAKASVSWFKSNLVIVSPPVTQLARVASPRTPLQMSSSSAGPLEYTKVTIFDTANKFIAYTGNFSQGVRTVTSEWGAVFVLGMDGKLYKLEEKDTPTKLEILFKKNLYLLAINLAHSQKYDDASISEIFKKYGDHLYSKGDYDNAMSQYIRTIGQLEPSYVIRKFLDAQRIHNLVNYLQELHSKNLANTDHTTLLLNCYTKLKDVARLDQFIKTDNELTFDLETAIKVCRQAGYYEHALYLAKKFEEHDLYLKIQIEDVKDYVNALEYIRKLGPIEADRNLQKYGKILLNHISVSTTQLLIDLCTGNLLIANQESTPPTVTPQPSVTPSPIPILPSYAFLQFGNSTPAQAHPLPQLETDKAFESPHVTQKDKSPLSYRLPPVTRFMSLFVDQPNYLIQFLEQVSAKRWKGFGPSKKGITPAKAIALGATHPSDNSSEEVKADSKGFIDEIDAEAEEKKTVWNTLLELYLSEAYLPPVVSSKDRKGRKNAAPGSFVVTSEKERFKERLARRDNAMKLLKDEEVEYDCNAALVLCHLAQFDDGIVYLYEKMRMYEEILRFHMTRDNIDKVMQGLRKYGPHDQSLYPLVLTYFSSSPTILASSTGELLQILDYIDTHNLLPPLQIIQALSRNSVATLGMVRGYMGRRIDSEKKEREADKKLIRSYREETEKKRKEIEDLKTTPRIFQVTKCTACGGTLDLPAIHFLCRHSYHQRCLPDTDRECPKCAVEHRFLAEVRRKQEMNAEKHDLFVQQLEDADDGFSVIADYFSKNTMAFTKLID</sequence>
<dbReference type="EC" id="2.3.2.27" evidence="9"/>
<comment type="similarity">
    <text evidence="1 9">Belongs to the VPS11 family.</text>
</comment>
<dbReference type="GO" id="GO:0007033">
    <property type="term" value="P:vacuole organization"/>
    <property type="evidence" value="ECO:0007669"/>
    <property type="project" value="TreeGrafter"/>
</dbReference>
<dbReference type="InterPro" id="IPR057307">
    <property type="entry name" value="PEP5_VPS11_N"/>
</dbReference>
<dbReference type="InterPro" id="IPR000547">
    <property type="entry name" value="Clathrin_H-chain/VPS_repeat"/>
</dbReference>
<reference evidence="14" key="1">
    <citation type="submission" date="2021-06" db="EMBL/GenBank/DDBJ databases">
        <authorList>
            <person name="Kallberg Y."/>
            <person name="Tangrot J."/>
            <person name="Rosling A."/>
        </authorList>
    </citation>
    <scope>NUCLEOTIDE SEQUENCE</scope>
    <source>
        <strain evidence="14">IA702</strain>
    </source>
</reference>
<gene>
    <name evidence="14" type="ORF">POCULU_LOCUS1611</name>
</gene>
<dbReference type="InterPro" id="IPR016024">
    <property type="entry name" value="ARM-type_fold"/>
</dbReference>
<dbReference type="PROSITE" id="PS50236">
    <property type="entry name" value="CHCR"/>
    <property type="match status" value="1"/>
</dbReference>
<evidence type="ECO:0000256" key="4">
    <source>
        <dbReference type="ARBA" id="ARBA00022771"/>
    </source>
</evidence>
<evidence type="ECO:0000313" key="15">
    <source>
        <dbReference type="Proteomes" id="UP000789572"/>
    </source>
</evidence>
<dbReference type="Pfam" id="PF23341">
    <property type="entry name" value="PEP5_VPS11_N"/>
    <property type="match status" value="1"/>
</dbReference>
<dbReference type="GO" id="GO:0006886">
    <property type="term" value="P:intracellular protein transport"/>
    <property type="evidence" value="ECO:0007669"/>
    <property type="project" value="UniProtKB-UniRule"/>
</dbReference>
<accession>A0A9N8WGR4</accession>
<dbReference type="GO" id="GO:0007032">
    <property type="term" value="P:endosome organization"/>
    <property type="evidence" value="ECO:0007669"/>
    <property type="project" value="TreeGrafter"/>
</dbReference>
<evidence type="ECO:0000256" key="9">
    <source>
        <dbReference type="PIRNR" id="PIRNR007860"/>
    </source>
</evidence>
<evidence type="ECO:0000256" key="6">
    <source>
        <dbReference type="ARBA" id="ARBA00022927"/>
    </source>
</evidence>
<keyword evidence="7 9" id="KW-0472">Membrane</keyword>
<keyword evidence="12" id="KW-0175">Coiled coil</keyword>
<keyword evidence="6 9" id="KW-0653">Protein transport</keyword>
<evidence type="ECO:0000256" key="7">
    <source>
        <dbReference type="ARBA" id="ARBA00023136"/>
    </source>
</evidence>
<keyword evidence="9" id="KW-0833">Ubl conjugation pathway</keyword>
<evidence type="ECO:0000256" key="5">
    <source>
        <dbReference type="ARBA" id="ARBA00022833"/>
    </source>
</evidence>
<organism evidence="14 15">
    <name type="scientific">Paraglomus occultum</name>
    <dbReference type="NCBI Taxonomy" id="144539"/>
    <lineage>
        <taxon>Eukaryota</taxon>
        <taxon>Fungi</taxon>
        <taxon>Fungi incertae sedis</taxon>
        <taxon>Mucoromycota</taxon>
        <taxon>Glomeromycotina</taxon>
        <taxon>Glomeromycetes</taxon>
        <taxon>Paraglomerales</taxon>
        <taxon>Paraglomeraceae</taxon>
        <taxon>Paraglomus</taxon>
    </lineage>
</organism>
<dbReference type="SUPFAM" id="SSF48371">
    <property type="entry name" value="ARM repeat"/>
    <property type="match status" value="1"/>
</dbReference>
<dbReference type="AlphaFoldDB" id="A0A9N8WGR4"/>
<keyword evidence="2 9" id="KW-0813">Transport</keyword>
<dbReference type="InterPro" id="IPR011990">
    <property type="entry name" value="TPR-like_helical_dom_sf"/>
</dbReference>
<dbReference type="PANTHER" id="PTHR23323:SF24">
    <property type="entry name" value="VACUOLAR PROTEIN SORTING-ASSOCIATED PROTEIN 11 HOMOLOG"/>
    <property type="match status" value="1"/>
</dbReference>
<dbReference type="GO" id="GO:0008270">
    <property type="term" value="F:zinc ion binding"/>
    <property type="evidence" value="ECO:0007669"/>
    <property type="project" value="UniProtKB-KW"/>
</dbReference>
<evidence type="ECO:0000256" key="1">
    <source>
        <dbReference type="ARBA" id="ARBA00007070"/>
    </source>
</evidence>
<evidence type="ECO:0000256" key="10">
    <source>
        <dbReference type="PROSITE-ProRule" id="PRU00175"/>
    </source>
</evidence>
<dbReference type="PIRSF" id="PIRSF007860">
    <property type="entry name" value="VPS11"/>
    <property type="match status" value="1"/>
</dbReference>
<dbReference type="OrthoDB" id="26184at2759"/>
<dbReference type="GO" id="GO:0061630">
    <property type="term" value="F:ubiquitin protein ligase activity"/>
    <property type="evidence" value="ECO:0007669"/>
    <property type="project" value="UniProtKB-EC"/>
</dbReference>
<dbReference type="CDD" id="cd16688">
    <property type="entry name" value="RING-H2_Vps11"/>
    <property type="match status" value="1"/>
</dbReference>
<proteinExistence type="inferred from homology"/>
<comment type="subunit">
    <text evidence="9">Component of the homotypic vacuole fusion and vacuole protein sorting (HOPS) complex. Component of the class C core vacuole/endosome tethering (CORVET) complex.</text>
</comment>
<protein>
    <recommendedName>
        <fullName evidence="9">E3 ubiquitin-protein ligase PEP5</fullName>
        <ecNumber evidence="9">2.3.2.27</ecNumber>
    </recommendedName>
</protein>
<dbReference type="InterPro" id="IPR036322">
    <property type="entry name" value="WD40_repeat_dom_sf"/>
</dbReference>
<dbReference type="EMBL" id="CAJVPJ010000126">
    <property type="protein sequence ID" value="CAG8482187.1"/>
    <property type="molecule type" value="Genomic_DNA"/>
</dbReference>
<evidence type="ECO:0000256" key="8">
    <source>
        <dbReference type="ARBA" id="ARBA00029433"/>
    </source>
</evidence>
<evidence type="ECO:0000256" key="3">
    <source>
        <dbReference type="ARBA" id="ARBA00022723"/>
    </source>
</evidence>
<keyword evidence="3" id="KW-0479">Metal-binding</keyword>
<dbReference type="GO" id="GO:0048284">
    <property type="term" value="P:organelle fusion"/>
    <property type="evidence" value="ECO:0007669"/>
    <property type="project" value="TreeGrafter"/>
</dbReference>
<evidence type="ECO:0000256" key="2">
    <source>
        <dbReference type="ARBA" id="ARBA00022448"/>
    </source>
</evidence>
<keyword evidence="15" id="KW-1185">Reference proteome</keyword>
<dbReference type="GO" id="GO:0030674">
    <property type="term" value="F:protein-macromolecule adaptor activity"/>
    <property type="evidence" value="ECO:0007669"/>
    <property type="project" value="TreeGrafter"/>
</dbReference>
<keyword evidence="4 10" id="KW-0863">Zinc-finger</keyword>
<dbReference type="GO" id="GO:0033263">
    <property type="term" value="C:CORVET complex"/>
    <property type="evidence" value="ECO:0007669"/>
    <property type="project" value="UniProtKB-UniRule"/>
</dbReference>
<dbReference type="InterPro" id="IPR024763">
    <property type="entry name" value="VPS11_C"/>
</dbReference>
<feature type="coiled-coil region" evidence="12">
    <location>
        <begin position="847"/>
        <end position="881"/>
    </location>
</feature>
<dbReference type="SUPFAM" id="SSF57850">
    <property type="entry name" value="RING/U-box"/>
    <property type="match status" value="1"/>
</dbReference>
<name>A0A9N8WGR4_9GLOM</name>
<dbReference type="Gene3D" id="1.25.40.10">
    <property type="entry name" value="Tetratricopeptide repeat domain"/>
    <property type="match status" value="1"/>
</dbReference>
<feature type="domain" description="RING-type" evidence="13">
    <location>
        <begin position="890"/>
        <end position="925"/>
    </location>
</feature>
<evidence type="ECO:0000256" key="12">
    <source>
        <dbReference type="SAM" id="Coils"/>
    </source>
</evidence>
<keyword evidence="9" id="KW-0808">Transferase</keyword>
<keyword evidence="9" id="KW-0926">Vacuole</keyword>
<dbReference type="Proteomes" id="UP000789572">
    <property type="component" value="Unassembled WGS sequence"/>
</dbReference>